<comment type="similarity">
    <text evidence="1">Belongs to the bacterial solute-binding protein 8 family.</text>
</comment>
<evidence type="ECO:0000313" key="4">
    <source>
        <dbReference type="EMBL" id="MFC5629381.1"/>
    </source>
</evidence>
<evidence type="ECO:0000256" key="1">
    <source>
        <dbReference type="ARBA" id="ARBA00008814"/>
    </source>
</evidence>
<dbReference type="InterPro" id="IPR002491">
    <property type="entry name" value="ABC_transptr_periplasmic_BD"/>
</dbReference>
<protein>
    <submittedName>
        <fullName evidence="4">Cobalamin-binding protein</fullName>
    </submittedName>
</protein>
<reference evidence="5" key="1">
    <citation type="journal article" date="2019" name="Int. J. Syst. Evol. Microbiol.">
        <title>The Global Catalogue of Microorganisms (GCM) 10K type strain sequencing project: providing services to taxonomists for standard genome sequencing and annotation.</title>
        <authorList>
            <consortium name="The Broad Institute Genomics Platform"/>
            <consortium name="The Broad Institute Genome Sequencing Center for Infectious Disease"/>
            <person name="Wu L."/>
            <person name="Ma J."/>
        </authorList>
    </citation>
    <scope>NUCLEOTIDE SEQUENCE [LARGE SCALE GENOMIC DNA]</scope>
    <source>
        <strain evidence="5">CGMCC 1.15790</strain>
    </source>
</reference>
<name>A0ABW0U9P4_9BACI</name>
<dbReference type="InterPro" id="IPR050902">
    <property type="entry name" value="ABC_Transporter_SBP"/>
</dbReference>
<dbReference type="SUPFAM" id="SSF53807">
    <property type="entry name" value="Helical backbone' metal receptor"/>
    <property type="match status" value="1"/>
</dbReference>
<evidence type="ECO:0000259" key="3">
    <source>
        <dbReference type="PROSITE" id="PS50983"/>
    </source>
</evidence>
<keyword evidence="5" id="KW-1185">Reference proteome</keyword>
<keyword evidence="2" id="KW-0732">Signal</keyword>
<feature type="domain" description="Fe/B12 periplasmic-binding" evidence="3">
    <location>
        <begin position="2"/>
        <end position="256"/>
    </location>
</feature>
<evidence type="ECO:0000313" key="5">
    <source>
        <dbReference type="Proteomes" id="UP001596143"/>
    </source>
</evidence>
<accession>A0ABW0U9P4</accession>
<dbReference type="Gene3D" id="3.40.50.1980">
    <property type="entry name" value="Nitrogenase molybdenum iron protein domain"/>
    <property type="match status" value="2"/>
</dbReference>
<dbReference type="NCBIfam" id="NF038402">
    <property type="entry name" value="TroA_like"/>
    <property type="match status" value="1"/>
</dbReference>
<dbReference type="Pfam" id="PF01497">
    <property type="entry name" value="Peripla_BP_2"/>
    <property type="match status" value="1"/>
</dbReference>
<dbReference type="PANTHER" id="PTHR30535">
    <property type="entry name" value="VITAMIN B12-BINDING PROTEIN"/>
    <property type="match status" value="1"/>
</dbReference>
<dbReference type="PANTHER" id="PTHR30535:SF34">
    <property type="entry name" value="MOLYBDATE-BINDING PROTEIN MOLA"/>
    <property type="match status" value="1"/>
</dbReference>
<dbReference type="Proteomes" id="UP001596143">
    <property type="component" value="Unassembled WGS sequence"/>
</dbReference>
<proteinExistence type="inferred from homology"/>
<comment type="caution">
    <text evidence="4">The sequence shown here is derived from an EMBL/GenBank/DDBJ whole genome shotgun (WGS) entry which is preliminary data.</text>
</comment>
<dbReference type="EMBL" id="JBHSPF010000059">
    <property type="protein sequence ID" value="MFC5629381.1"/>
    <property type="molecule type" value="Genomic_DNA"/>
</dbReference>
<organism evidence="4 5">
    <name type="scientific">Aliibacillus thermotolerans</name>
    <dbReference type="NCBI Taxonomy" id="1834418"/>
    <lineage>
        <taxon>Bacteria</taxon>
        <taxon>Bacillati</taxon>
        <taxon>Bacillota</taxon>
        <taxon>Bacilli</taxon>
        <taxon>Bacillales</taxon>
        <taxon>Bacillaceae</taxon>
        <taxon>Aliibacillus</taxon>
    </lineage>
</organism>
<dbReference type="PROSITE" id="PS50983">
    <property type="entry name" value="FE_B12_PBP"/>
    <property type="match status" value="1"/>
</dbReference>
<dbReference type="InterPro" id="IPR054828">
    <property type="entry name" value="Vit_B12_bind_prot"/>
</dbReference>
<sequence length="273" mass="31144">MRIVSLCPSNTEVAHYLGFADQLVGIDDYSDWPEKVTHLPRVGPDISIDMDKVEALKPDLVLASLSVPGMEKNIEELKKRQLPYVVSGPDTLADVRKDLLFFGEATDTLKRAEQLVAAFDQFIAFYKEKAKQCTPTSLYWEWWPKPVFTPGGGNWLSTVSELAGGKNIFDDYEEANVQTDWEDVKGRNPDHICLVWVGVQTNKMNPELLYKREGWKELDALQHQRIYLLEESLFCRPSPRLLKGIEKLAHLLHPDVFPSPQQGDPLLRENRIP</sequence>
<gene>
    <name evidence="4" type="ORF">ACFPTR_11000</name>
</gene>
<dbReference type="CDD" id="cd01144">
    <property type="entry name" value="BtuF"/>
    <property type="match status" value="1"/>
</dbReference>
<dbReference type="RefSeq" id="WP_270897108.1">
    <property type="nucleotide sequence ID" value="NZ_JBHSPF010000059.1"/>
</dbReference>
<evidence type="ECO:0000256" key="2">
    <source>
        <dbReference type="ARBA" id="ARBA00022729"/>
    </source>
</evidence>